<dbReference type="Proteomes" id="UP000235786">
    <property type="component" value="Unassembled WGS sequence"/>
</dbReference>
<keyword evidence="1" id="KW-0472">Membrane</keyword>
<dbReference type="AlphaFoldDB" id="A0A2J6RXX9"/>
<evidence type="ECO:0000256" key="1">
    <source>
        <dbReference type="SAM" id="Phobius"/>
    </source>
</evidence>
<reference evidence="2 3" key="1">
    <citation type="submission" date="2016-04" db="EMBL/GenBank/DDBJ databases">
        <title>A degradative enzymes factory behind the ericoid mycorrhizal symbiosis.</title>
        <authorList>
            <consortium name="DOE Joint Genome Institute"/>
            <person name="Martino E."/>
            <person name="Morin E."/>
            <person name="Grelet G."/>
            <person name="Kuo A."/>
            <person name="Kohler A."/>
            <person name="Daghino S."/>
            <person name="Barry K."/>
            <person name="Choi C."/>
            <person name="Cichocki N."/>
            <person name="Clum A."/>
            <person name="Copeland A."/>
            <person name="Hainaut M."/>
            <person name="Haridas S."/>
            <person name="Labutti K."/>
            <person name="Lindquist E."/>
            <person name="Lipzen A."/>
            <person name="Khouja H.-R."/>
            <person name="Murat C."/>
            <person name="Ohm R."/>
            <person name="Olson A."/>
            <person name="Spatafora J."/>
            <person name="Veneault-Fourrey C."/>
            <person name="Henrissat B."/>
            <person name="Grigoriev I."/>
            <person name="Martin F."/>
            <person name="Perotto S."/>
        </authorList>
    </citation>
    <scope>NUCLEOTIDE SEQUENCE [LARGE SCALE GENOMIC DNA]</scope>
    <source>
        <strain evidence="2 3">F</strain>
    </source>
</reference>
<keyword evidence="1" id="KW-1133">Transmembrane helix</keyword>
<dbReference type="PROSITE" id="PS51257">
    <property type="entry name" value="PROKAR_LIPOPROTEIN"/>
    <property type="match status" value="1"/>
</dbReference>
<feature type="transmembrane region" description="Helical" evidence="1">
    <location>
        <begin position="60"/>
        <end position="84"/>
    </location>
</feature>
<sequence length="175" mass="19359">MACCLRLPAQSLAGLPLPNLAVLMFCSALSSCSSSLSKLHRHDNRRLATSIAPRSFLSSSALLSFSSLLFTLPAFLLITFAALIHRILSTRPLRHRAVAHGNNHHIPQRNHPRIHARYRRDTIIIHLASIILRQLHHLISSSSFHLAASPTSAASFPDPDKADEEQALRLPFSIE</sequence>
<gene>
    <name evidence="2" type="ORF">L207DRAFT_580218</name>
</gene>
<evidence type="ECO:0000313" key="2">
    <source>
        <dbReference type="EMBL" id="PMD43366.1"/>
    </source>
</evidence>
<dbReference type="EMBL" id="KZ613942">
    <property type="protein sequence ID" value="PMD43366.1"/>
    <property type="molecule type" value="Genomic_DNA"/>
</dbReference>
<protein>
    <submittedName>
        <fullName evidence="2">Uncharacterized protein</fullName>
    </submittedName>
</protein>
<feature type="transmembrane region" description="Helical" evidence="1">
    <location>
        <begin position="20"/>
        <end position="39"/>
    </location>
</feature>
<evidence type="ECO:0000313" key="3">
    <source>
        <dbReference type="Proteomes" id="UP000235786"/>
    </source>
</evidence>
<name>A0A2J6RXX9_HYAVF</name>
<accession>A0A2J6RXX9</accession>
<keyword evidence="3" id="KW-1185">Reference proteome</keyword>
<organism evidence="2 3">
    <name type="scientific">Hyaloscypha variabilis (strain UAMH 11265 / GT02V1 / F)</name>
    <name type="common">Meliniomyces variabilis</name>
    <dbReference type="NCBI Taxonomy" id="1149755"/>
    <lineage>
        <taxon>Eukaryota</taxon>
        <taxon>Fungi</taxon>
        <taxon>Dikarya</taxon>
        <taxon>Ascomycota</taxon>
        <taxon>Pezizomycotina</taxon>
        <taxon>Leotiomycetes</taxon>
        <taxon>Helotiales</taxon>
        <taxon>Hyaloscyphaceae</taxon>
        <taxon>Hyaloscypha</taxon>
        <taxon>Hyaloscypha variabilis</taxon>
    </lineage>
</organism>
<keyword evidence="1" id="KW-0812">Transmembrane</keyword>
<proteinExistence type="predicted"/>